<feature type="transmembrane region" description="Helical" evidence="1">
    <location>
        <begin position="50"/>
        <end position="72"/>
    </location>
</feature>
<feature type="transmembrane region" description="Helical" evidence="1">
    <location>
        <begin position="87"/>
        <end position="107"/>
    </location>
</feature>
<keyword evidence="1" id="KW-0472">Membrane</keyword>
<evidence type="ECO:0000313" key="3">
    <source>
        <dbReference type="Proteomes" id="UP001596137"/>
    </source>
</evidence>
<name>A0ABW1NDJ9_9ACTN</name>
<organism evidence="2 3">
    <name type="scientific">Sphaerisporangium aureirubrum</name>
    <dbReference type="NCBI Taxonomy" id="1544736"/>
    <lineage>
        <taxon>Bacteria</taxon>
        <taxon>Bacillati</taxon>
        <taxon>Actinomycetota</taxon>
        <taxon>Actinomycetes</taxon>
        <taxon>Streptosporangiales</taxon>
        <taxon>Streptosporangiaceae</taxon>
        <taxon>Sphaerisporangium</taxon>
    </lineage>
</organism>
<keyword evidence="1" id="KW-1133">Transmembrane helix</keyword>
<evidence type="ECO:0000313" key="2">
    <source>
        <dbReference type="EMBL" id="MFC6080744.1"/>
    </source>
</evidence>
<dbReference type="EMBL" id="JBHSRF010000006">
    <property type="protein sequence ID" value="MFC6080744.1"/>
    <property type="molecule type" value="Genomic_DNA"/>
</dbReference>
<reference evidence="3" key="1">
    <citation type="journal article" date="2019" name="Int. J. Syst. Evol. Microbiol.">
        <title>The Global Catalogue of Microorganisms (GCM) 10K type strain sequencing project: providing services to taxonomists for standard genome sequencing and annotation.</title>
        <authorList>
            <consortium name="The Broad Institute Genomics Platform"/>
            <consortium name="The Broad Institute Genome Sequencing Center for Infectious Disease"/>
            <person name="Wu L."/>
            <person name="Ma J."/>
        </authorList>
    </citation>
    <scope>NUCLEOTIDE SEQUENCE [LARGE SCALE GENOMIC DNA]</scope>
    <source>
        <strain evidence="3">JCM 30346</strain>
    </source>
</reference>
<dbReference type="RefSeq" id="WP_380747840.1">
    <property type="nucleotide sequence ID" value="NZ_JBHSRF010000006.1"/>
</dbReference>
<accession>A0ABW1NDJ9</accession>
<sequence length="252" mass="27784">MNPARDYDNAVSISLFAEFSGVMTGFAFTALVLIITLYNNNDKERRERDAVASLFLVAFITFVLSTLMHAAVGGEQTASHRAGSETILADLGLCTAFIHLFFGLLYLTSVMKMQHSASLLRVVVVVLIPVLGYGYVFGDVVRTAPEFSPLFIVNSVVLLIIITLPYALVRNYRRDRRSPLLKLLNASSFTFVSLCTTLLVTAQTQPASYSTPVMLMVSLILAFDAVLLVFCVMAFHLMFAGRRENEQPSLHG</sequence>
<feature type="transmembrane region" description="Helical" evidence="1">
    <location>
        <begin position="180"/>
        <end position="201"/>
    </location>
</feature>
<dbReference type="Proteomes" id="UP001596137">
    <property type="component" value="Unassembled WGS sequence"/>
</dbReference>
<gene>
    <name evidence="2" type="ORF">ACFP1K_06205</name>
</gene>
<feature type="transmembrane region" description="Helical" evidence="1">
    <location>
        <begin position="213"/>
        <end position="239"/>
    </location>
</feature>
<feature type="transmembrane region" description="Helical" evidence="1">
    <location>
        <begin position="12"/>
        <end position="38"/>
    </location>
</feature>
<keyword evidence="1" id="KW-0812">Transmembrane</keyword>
<keyword evidence="3" id="KW-1185">Reference proteome</keyword>
<evidence type="ECO:0000256" key="1">
    <source>
        <dbReference type="SAM" id="Phobius"/>
    </source>
</evidence>
<proteinExistence type="predicted"/>
<feature type="transmembrane region" description="Helical" evidence="1">
    <location>
        <begin position="119"/>
        <end position="138"/>
    </location>
</feature>
<protein>
    <submittedName>
        <fullName evidence="2">Uncharacterized protein</fullName>
    </submittedName>
</protein>
<feature type="transmembrane region" description="Helical" evidence="1">
    <location>
        <begin position="150"/>
        <end position="168"/>
    </location>
</feature>
<comment type="caution">
    <text evidence="2">The sequence shown here is derived from an EMBL/GenBank/DDBJ whole genome shotgun (WGS) entry which is preliminary data.</text>
</comment>